<dbReference type="RefSeq" id="WP_307683094.1">
    <property type="nucleotide sequence ID" value="NZ_JAUSQX010000001.1"/>
</dbReference>
<protein>
    <recommendedName>
        <fullName evidence="4">Pr6Pr family membrane protein</fullName>
    </recommendedName>
</protein>
<feature type="transmembrane region" description="Helical" evidence="1">
    <location>
        <begin position="12"/>
        <end position="31"/>
    </location>
</feature>
<organism evidence="2 3">
    <name type="scientific">Trueperella bonasi</name>
    <dbReference type="NCBI Taxonomy" id="312286"/>
    <lineage>
        <taxon>Bacteria</taxon>
        <taxon>Bacillati</taxon>
        <taxon>Actinomycetota</taxon>
        <taxon>Actinomycetes</taxon>
        <taxon>Actinomycetales</taxon>
        <taxon>Actinomycetaceae</taxon>
        <taxon>Trueperella</taxon>
    </lineage>
</organism>
<keyword evidence="1" id="KW-0472">Membrane</keyword>
<keyword evidence="1" id="KW-0812">Transmembrane</keyword>
<reference evidence="2 3" key="1">
    <citation type="submission" date="2023-07" db="EMBL/GenBank/DDBJ databases">
        <title>Sequencing the genomes of 1000 actinobacteria strains.</title>
        <authorList>
            <person name="Klenk H.-P."/>
        </authorList>
    </citation>
    <scope>NUCLEOTIDE SEQUENCE [LARGE SCALE GENOMIC DNA]</scope>
    <source>
        <strain evidence="2 3">DSM 17163</strain>
    </source>
</reference>
<evidence type="ECO:0000313" key="3">
    <source>
        <dbReference type="Proteomes" id="UP001243212"/>
    </source>
</evidence>
<gene>
    <name evidence="2" type="ORF">J2S70_001490</name>
</gene>
<evidence type="ECO:0008006" key="4">
    <source>
        <dbReference type="Google" id="ProtNLM"/>
    </source>
</evidence>
<evidence type="ECO:0000256" key="1">
    <source>
        <dbReference type="SAM" id="Phobius"/>
    </source>
</evidence>
<feature type="transmembrane region" description="Helical" evidence="1">
    <location>
        <begin position="177"/>
        <end position="198"/>
    </location>
</feature>
<keyword evidence="1" id="KW-1133">Transmembrane helix</keyword>
<name>A0ABT9NIQ2_9ACTO</name>
<evidence type="ECO:0000313" key="2">
    <source>
        <dbReference type="EMBL" id="MDP9806908.1"/>
    </source>
</evidence>
<feature type="transmembrane region" description="Helical" evidence="1">
    <location>
        <begin position="43"/>
        <end position="66"/>
    </location>
</feature>
<proteinExistence type="predicted"/>
<accession>A0ABT9NIQ2</accession>
<feature type="transmembrane region" description="Helical" evidence="1">
    <location>
        <begin position="140"/>
        <end position="157"/>
    </location>
</feature>
<sequence>MRKKDVGTNVRALAMWVYRAVIVGFSGWYTWTALEVFHQWNFVSNFAFLTQVTNAIVFVFYGAWVVRALLNGARRTADFSPEIRGFVVLLAGMVGLLFNTLLGPVETWESAVSHVIVPALVVTDWLVFGGNQGKIRRWIPLVWLAPVLVYLAYYVWFSTAGGYERPYPFLNPEAPDFAKWVVILALAFLVGAYVVYFIGKLRGRIRLGGRSRR</sequence>
<feature type="transmembrane region" description="Helical" evidence="1">
    <location>
        <begin position="111"/>
        <end position="128"/>
    </location>
</feature>
<comment type="caution">
    <text evidence="2">The sequence shown here is derived from an EMBL/GenBank/DDBJ whole genome shotgun (WGS) entry which is preliminary data.</text>
</comment>
<feature type="transmembrane region" description="Helical" evidence="1">
    <location>
        <begin position="86"/>
        <end position="105"/>
    </location>
</feature>
<dbReference type="Proteomes" id="UP001243212">
    <property type="component" value="Unassembled WGS sequence"/>
</dbReference>
<keyword evidence="3" id="KW-1185">Reference proteome</keyword>
<dbReference type="EMBL" id="JAUSQX010000001">
    <property type="protein sequence ID" value="MDP9806908.1"/>
    <property type="molecule type" value="Genomic_DNA"/>
</dbReference>